<accession>A0ABQ7FQI0</accession>
<sequence>MSNNPLAKAAAGTKARAHGWRDTAVQSIASRASRTTRASGERDSGQTALEYLGIILVVVLIIGAIAGSGIGSAILNRIMEAIGNINSG</sequence>
<comment type="caution">
    <text evidence="2">The sequence shown here is derived from an EMBL/GenBank/DDBJ whole genome shotgun (WGS) entry which is preliminary data.</text>
</comment>
<evidence type="ECO:0008006" key="4">
    <source>
        <dbReference type="Google" id="ProtNLM"/>
    </source>
</evidence>
<organism evidence="2 3">
    <name type="scientific">Streptomyces lycii</name>
    <dbReference type="NCBI Taxonomy" id="2654337"/>
    <lineage>
        <taxon>Bacteria</taxon>
        <taxon>Bacillati</taxon>
        <taxon>Actinomycetota</taxon>
        <taxon>Actinomycetes</taxon>
        <taxon>Kitasatosporales</taxon>
        <taxon>Streptomycetaceae</taxon>
        <taxon>Streptomyces</taxon>
    </lineage>
</organism>
<evidence type="ECO:0000256" key="1">
    <source>
        <dbReference type="SAM" id="Phobius"/>
    </source>
</evidence>
<proteinExistence type="predicted"/>
<reference evidence="2 3" key="1">
    <citation type="submission" date="2019-10" db="EMBL/GenBank/DDBJ databases">
        <title>Streptomyces tenebrisbrunneis sp.nov., an endogenous actinomycete isolated from of Lycium ruthenicum.</title>
        <authorList>
            <person name="Ma L."/>
        </authorList>
    </citation>
    <scope>NUCLEOTIDE SEQUENCE [LARGE SCALE GENOMIC DNA]</scope>
    <source>
        <strain evidence="2 3">TRM 66187</strain>
    </source>
</reference>
<dbReference type="RefSeq" id="WP_156204878.1">
    <property type="nucleotide sequence ID" value="NZ_WHPN01000026.1"/>
</dbReference>
<dbReference type="Proteomes" id="UP000621266">
    <property type="component" value="Unassembled WGS sequence"/>
</dbReference>
<keyword evidence="3" id="KW-1185">Reference proteome</keyword>
<protein>
    <recommendedName>
        <fullName evidence="4">Flp family type IVb pilin</fullName>
    </recommendedName>
</protein>
<dbReference type="EMBL" id="WHPN01000026">
    <property type="protein sequence ID" value="KAF4410950.1"/>
    <property type="molecule type" value="Genomic_DNA"/>
</dbReference>
<keyword evidence="1" id="KW-0812">Transmembrane</keyword>
<feature type="transmembrane region" description="Helical" evidence="1">
    <location>
        <begin position="51"/>
        <end position="75"/>
    </location>
</feature>
<evidence type="ECO:0000313" key="3">
    <source>
        <dbReference type="Proteomes" id="UP000621266"/>
    </source>
</evidence>
<keyword evidence="1" id="KW-1133">Transmembrane helix</keyword>
<gene>
    <name evidence="2" type="ORF">GCU69_01135</name>
</gene>
<name>A0ABQ7FQI0_9ACTN</name>
<keyword evidence="1" id="KW-0472">Membrane</keyword>
<evidence type="ECO:0000313" key="2">
    <source>
        <dbReference type="EMBL" id="KAF4410950.1"/>
    </source>
</evidence>